<evidence type="ECO:0000313" key="1">
    <source>
        <dbReference type="EMBL" id="CCB86462.1"/>
    </source>
</evidence>
<name>F8KZV3_PARAV</name>
<dbReference type="KEGG" id="puv:PUV_15120"/>
<dbReference type="Proteomes" id="UP000000495">
    <property type="component" value="Chromosome"/>
</dbReference>
<dbReference type="EMBL" id="FR872580">
    <property type="protein sequence ID" value="CCB86462.1"/>
    <property type="molecule type" value="Genomic_DNA"/>
</dbReference>
<organism evidence="1 2">
    <name type="scientific">Parachlamydia acanthamoebae (strain UV7)</name>
    <dbReference type="NCBI Taxonomy" id="765952"/>
    <lineage>
        <taxon>Bacteria</taxon>
        <taxon>Pseudomonadati</taxon>
        <taxon>Chlamydiota</taxon>
        <taxon>Chlamydiia</taxon>
        <taxon>Parachlamydiales</taxon>
        <taxon>Parachlamydiaceae</taxon>
        <taxon>Parachlamydia</taxon>
    </lineage>
</organism>
<dbReference type="HOGENOM" id="CLU_2684468_0_0_0"/>
<dbReference type="AlphaFoldDB" id="F8KZV3"/>
<reference key="1">
    <citation type="journal article" date="2011" name="Mol. Biol. Evol.">
        <title>Unity in variety -- the pan-genome of the Chlamydiae.</title>
        <authorList>
            <person name="Collingro A."/>
            <person name="Tischler P."/>
            <person name="Weinmaier T."/>
            <person name="Penz T."/>
            <person name="Heinz E."/>
            <person name="Brunham R.C."/>
            <person name="Read T.D."/>
            <person name="Bavoil P.M."/>
            <person name="Sachse K."/>
            <person name="Kahane S."/>
            <person name="Friedman M.G."/>
            <person name="Rattei T."/>
            <person name="Myers G.S.A."/>
            <person name="Horn M."/>
        </authorList>
    </citation>
    <scope>NUCLEOTIDE SEQUENCE</scope>
    <source>
        <strain>UV7</strain>
    </source>
</reference>
<evidence type="ECO:0000313" key="2">
    <source>
        <dbReference type="Proteomes" id="UP000000495"/>
    </source>
</evidence>
<gene>
    <name evidence="1" type="ordered locus">PUV_15120</name>
</gene>
<dbReference type="STRING" id="765952.PUV_15120"/>
<protein>
    <submittedName>
        <fullName evidence="1">Uncharacterized protein</fullName>
    </submittedName>
</protein>
<accession>F8KZV3</accession>
<dbReference type="RefSeq" id="WP_013924997.1">
    <property type="nucleotide sequence ID" value="NC_015702.1"/>
</dbReference>
<proteinExistence type="predicted"/>
<keyword evidence="2" id="KW-1185">Reference proteome</keyword>
<reference evidence="1 2" key="2">
    <citation type="journal article" date="2011" name="Mol. Biol. Evol.">
        <title>Unity in variety--the pan-genome of the Chlamydiae.</title>
        <authorList>
            <person name="Collingro A."/>
            <person name="Tischler P."/>
            <person name="Weinmaier T."/>
            <person name="Penz T."/>
            <person name="Heinz E."/>
            <person name="Brunham R.C."/>
            <person name="Read T.D."/>
            <person name="Bavoil P.M."/>
            <person name="Sachse K."/>
            <person name="Kahane S."/>
            <person name="Friedman M.G."/>
            <person name="Rattei T."/>
            <person name="Myers G.S."/>
            <person name="Horn M."/>
        </authorList>
    </citation>
    <scope>NUCLEOTIDE SEQUENCE [LARGE SCALE GENOMIC DNA]</scope>
    <source>
        <strain evidence="2">UV7</strain>
    </source>
</reference>
<sequence>MSKGNDWWNRQFTEGIKEIARTYNQFHLTRDIEDFDRAYLLSEELNEAYEMSLNLLEFVEFGRALLATHPLPQI</sequence>